<evidence type="ECO:0000313" key="1">
    <source>
        <dbReference type="EMBL" id="CAK9016336.1"/>
    </source>
</evidence>
<gene>
    <name evidence="1" type="ORF">SCF082_LOCUS13135</name>
</gene>
<dbReference type="EMBL" id="CAXAMM010008110">
    <property type="protein sequence ID" value="CAK9016336.1"/>
    <property type="molecule type" value="Genomic_DNA"/>
</dbReference>
<reference evidence="1 2" key="1">
    <citation type="submission" date="2024-02" db="EMBL/GenBank/DDBJ databases">
        <authorList>
            <person name="Chen Y."/>
            <person name="Shah S."/>
            <person name="Dougan E. K."/>
            <person name="Thang M."/>
            <person name="Chan C."/>
        </authorList>
    </citation>
    <scope>NUCLEOTIDE SEQUENCE [LARGE SCALE GENOMIC DNA]</scope>
</reference>
<protein>
    <submittedName>
        <fullName evidence="1">Uncharacterized protein</fullName>
    </submittedName>
</protein>
<dbReference type="Proteomes" id="UP001642464">
    <property type="component" value="Unassembled WGS sequence"/>
</dbReference>
<organism evidence="1 2">
    <name type="scientific">Durusdinium trenchii</name>
    <dbReference type="NCBI Taxonomy" id="1381693"/>
    <lineage>
        <taxon>Eukaryota</taxon>
        <taxon>Sar</taxon>
        <taxon>Alveolata</taxon>
        <taxon>Dinophyceae</taxon>
        <taxon>Suessiales</taxon>
        <taxon>Symbiodiniaceae</taxon>
        <taxon>Durusdinium</taxon>
    </lineage>
</organism>
<accession>A0ABP0JPE7</accession>
<sequence length="617" mass="68592">MEPSSSSRVLTRGGTGSSYVSVSGLANILKEVRDHGMPKKIGRSSIKRARDAEMPQDIFTTVELDMLDGSQRKFPAVDPSVQLQHLASTNEGFGEFLLSKLEMHPSDADHAWKIAIYSDEITPGNPLVANERKLVCFYFSFAEFDAALGSETLWFHLMSLRSIHLEQIKGLMLRPKGCDVRLLFARIGLVIGDEQSAQDVADHDDSNWMVPHTETDISKMVFATSQSILDNVAALEAKAGRTSKAKFEKMEMSLGLNHVPEGPLSSPCFLNHLRGTLVDIISFDWMHCFLVSGLWNSEMGLLLQALKEHANIRPSDCHEFLSQFSWPNAQEGRGTTGRKVLKKHTEGELKCSASEGLSLYPIIRHMLAELVGNHPKPIVQGAIASYYSLADVLDLLVKNRLEQDISPVTLQTAITKYLQLRVGVYGPEHLPPKGHFINHLPFVLEKNPVLACWVHERKHRELKRLANNFTNANKTLSFENGLLRSAVLSQMHAVETLQVERGLELDSPEPASDTVQAHVIRFLGLDTGIKVLASMAAFVNPFTKCCAKDVAFTGTEVGEIWFHVSVDGKHLSCFSPWVPMGDNKFRKVDAPKFIKTSQIVKCLVVRQDSHETVTVVP</sequence>
<evidence type="ECO:0000313" key="2">
    <source>
        <dbReference type="Proteomes" id="UP001642464"/>
    </source>
</evidence>
<name>A0ABP0JPE7_9DINO</name>
<comment type="caution">
    <text evidence="1">The sequence shown here is derived from an EMBL/GenBank/DDBJ whole genome shotgun (WGS) entry which is preliminary data.</text>
</comment>
<keyword evidence="2" id="KW-1185">Reference proteome</keyword>
<proteinExistence type="predicted"/>